<gene>
    <name evidence="1" type="ORF">OJY61_24025</name>
</gene>
<evidence type="ECO:0000313" key="1">
    <source>
        <dbReference type="EMBL" id="WGC85827.1"/>
    </source>
</evidence>
<name>A0AAF0K530_AERCA</name>
<sequence>MNKTFILFEYINPVIYGVVSKLIYFFNSLKGHKRILVFTDSRGFEVTKPWNRKNPFSSYISKLIFRYQCDYVVCPAKFTSVLDFINHIDNAKQDYDAIILHCGIVDYAPRPESSYKQMVSSKAPLIKKYGLDLYFLDSCRSPGQDYEGEPTYSFMTPELLFDFILPKLQSVDNLIYIGCNKVLTDWQGEYWRKRPGNINDQLVLDAIVISSISKSVNMSCLSDEDIKIYTSDNVHYNTKGFGYILEKMDSLLP</sequence>
<dbReference type="RefSeq" id="WP_125117335.1">
    <property type="nucleotide sequence ID" value="NZ_AP019195.1"/>
</dbReference>
<proteinExistence type="predicted"/>
<dbReference type="EMBL" id="CP110176">
    <property type="protein sequence ID" value="WGC85827.1"/>
    <property type="molecule type" value="Genomic_DNA"/>
</dbReference>
<evidence type="ECO:0000313" key="2">
    <source>
        <dbReference type="Proteomes" id="UP001163285"/>
    </source>
</evidence>
<accession>A0AAF0K530</accession>
<dbReference type="AlphaFoldDB" id="A0AAF0K530"/>
<protein>
    <submittedName>
        <fullName evidence="1">Uncharacterized protein</fullName>
    </submittedName>
</protein>
<dbReference type="Proteomes" id="UP001163285">
    <property type="component" value="Chromosome"/>
</dbReference>
<reference evidence="1" key="1">
    <citation type="submission" date="2023-04" db="EMBL/GenBank/DDBJ databases">
        <title>Whole Genome Sequence of Multi-drug resistant Aeromonas caviae as a gut pathogen in newborn.</title>
        <authorList>
            <person name="Jadhav S.V."/>
            <person name="Saroj S.D."/>
            <person name="Saha U.B."/>
            <person name="Sen S."/>
            <person name="Kher A."/>
        </authorList>
    </citation>
    <scope>NUCLEOTIDE SEQUENCE</scope>
    <source>
        <strain evidence="1">SVJ23</strain>
    </source>
</reference>
<organism evidence="1 2">
    <name type="scientific">Aeromonas caviae</name>
    <name type="common">Aeromonas punctata</name>
    <dbReference type="NCBI Taxonomy" id="648"/>
    <lineage>
        <taxon>Bacteria</taxon>
        <taxon>Pseudomonadati</taxon>
        <taxon>Pseudomonadota</taxon>
        <taxon>Gammaproteobacteria</taxon>
        <taxon>Aeromonadales</taxon>
        <taxon>Aeromonadaceae</taxon>
        <taxon>Aeromonas</taxon>
    </lineage>
</organism>